<comment type="caution">
    <text evidence="1">The sequence shown here is derived from an EMBL/GenBank/DDBJ whole genome shotgun (WGS) entry which is preliminary data.</text>
</comment>
<reference evidence="1" key="1">
    <citation type="submission" date="2023-05" db="EMBL/GenBank/DDBJ databases">
        <title>Nepenthes gracilis genome sequencing.</title>
        <authorList>
            <person name="Fukushima K."/>
        </authorList>
    </citation>
    <scope>NUCLEOTIDE SEQUENCE</scope>
    <source>
        <strain evidence="1">SING2019-196</strain>
    </source>
</reference>
<keyword evidence="2" id="KW-1185">Reference proteome</keyword>
<dbReference type="AlphaFoldDB" id="A0AAD3Y5J1"/>
<evidence type="ECO:0000313" key="2">
    <source>
        <dbReference type="Proteomes" id="UP001279734"/>
    </source>
</evidence>
<protein>
    <submittedName>
        <fullName evidence="1">Uncharacterized protein</fullName>
    </submittedName>
</protein>
<accession>A0AAD3Y5J1</accession>
<organism evidence="1 2">
    <name type="scientific">Nepenthes gracilis</name>
    <name type="common">Slender pitcher plant</name>
    <dbReference type="NCBI Taxonomy" id="150966"/>
    <lineage>
        <taxon>Eukaryota</taxon>
        <taxon>Viridiplantae</taxon>
        <taxon>Streptophyta</taxon>
        <taxon>Embryophyta</taxon>
        <taxon>Tracheophyta</taxon>
        <taxon>Spermatophyta</taxon>
        <taxon>Magnoliopsida</taxon>
        <taxon>eudicotyledons</taxon>
        <taxon>Gunneridae</taxon>
        <taxon>Pentapetalae</taxon>
        <taxon>Caryophyllales</taxon>
        <taxon>Nepenthaceae</taxon>
        <taxon>Nepenthes</taxon>
    </lineage>
</organism>
<sequence>MVYEAHSLLQLSSAAELMLIADEAGTSMALRFEEEILSVYFLLRIQDSSSNLGISKIALYLTGRFRRGTLWFRLRQSPRFPLIQPCPLRFSMVLCVFPDVVPLTRLGLQMPRPRLCVLLSGIVAR</sequence>
<evidence type="ECO:0000313" key="1">
    <source>
        <dbReference type="EMBL" id="GMH30447.1"/>
    </source>
</evidence>
<dbReference type="Proteomes" id="UP001279734">
    <property type="component" value="Unassembled WGS sequence"/>
</dbReference>
<dbReference type="EMBL" id="BSYO01000038">
    <property type="protein sequence ID" value="GMH30447.1"/>
    <property type="molecule type" value="Genomic_DNA"/>
</dbReference>
<gene>
    <name evidence="1" type="ORF">Nepgr_032290</name>
</gene>
<proteinExistence type="predicted"/>
<name>A0AAD3Y5J1_NEPGR</name>